<dbReference type="GO" id="GO:0003729">
    <property type="term" value="F:mRNA binding"/>
    <property type="evidence" value="ECO:0007669"/>
    <property type="project" value="TreeGrafter"/>
</dbReference>
<dbReference type="GO" id="GO:0032044">
    <property type="term" value="C:DSIF complex"/>
    <property type="evidence" value="ECO:0007669"/>
    <property type="project" value="TreeGrafter"/>
</dbReference>
<accession>A0A9W8PCR4</accession>
<feature type="domain" description="KOW" evidence="2">
    <location>
        <begin position="540"/>
        <end position="567"/>
    </location>
</feature>
<gene>
    <name evidence="3" type="ORF">DFH05DRAFT_1519629</name>
</gene>
<evidence type="ECO:0000313" key="4">
    <source>
        <dbReference type="Proteomes" id="UP001142393"/>
    </source>
</evidence>
<evidence type="ECO:0000313" key="3">
    <source>
        <dbReference type="EMBL" id="KAJ3751429.1"/>
    </source>
</evidence>
<feature type="region of interest" description="Disordered" evidence="1">
    <location>
        <begin position="644"/>
        <end position="663"/>
    </location>
</feature>
<dbReference type="SMART" id="SM00739">
    <property type="entry name" value="KOW"/>
    <property type="match status" value="4"/>
</dbReference>
<dbReference type="GO" id="GO:0006357">
    <property type="term" value="P:regulation of transcription by RNA polymerase II"/>
    <property type="evidence" value="ECO:0007669"/>
    <property type="project" value="InterPro"/>
</dbReference>
<dbReference type="GO" id="GO:0006368">
    <property type="term" value="P:transcription elongation by RNA polymerase II"/>
    <property type="evidence" value="ECO:0007669"/>
    <property type="project" value="TreeGrafter"/>
</dbReference>
<feature type="domain" description="KOW" evidence="2">
    <location>
        <begin position="192"/>
        <end position="219"/>
    </location>
</feature>
<organism evidence="3 4">
    <name type="scientific">Lentinula detonsa</name>
    <dbReference type="NCBI Taxonomy" id="2804962"/>
    <lineage>
        <taxon>Eukaryota</taxon>
        <taxon>Fungi</taxon>
        <taxon>Dikarya</taxon>
        <taxon>Basidiomycota</taxon>
        <taxon>Agaricomycotina</taxon>
        <taxon>Agaricomycetes</taxon>
        <taxon>Agaricomycetidae</taxon>
        <taxon>Agaricales</taxon>
        <taxon>Marasmiineae</taxon>
        <taxon>Omphalotaceae</taxon>
        <taxon>Lentinula</taxon>
    </lineage>
</organism>
<proteinExistence type="predicted"/>
<evidence type="ECO:0000256" key="1">
    <source>
        <dbReference type="SAM" id="MobiDB-lite"/>
    </source>
</evidence>
<dbReference type="GO" id="GO:0032784">
    <property type="term" value="P:regulation of DNA-templated transcription elongation"/>
    <property type="evidence" value="ECO:0007669"/>
    <property type="project" value="InterPro"/>
</dbReference>
<feature type="domain" description="KOW" evidence="2">
    <location>
        <begin position="452"/>
        <end position="479"/>
    </location>
</feature>
<feature type="region of interest" description="Disordered" evidence="1">
    <location>
        <begin position="692"/>
        <end position="730"/>
    </location>
</feature>
<feature type="domain" description="KOW" evidence="2">
    <location>
        <begin position="385"/>
        <end position="412"/>
    </location>
</feature>
<keyword evidence="4" id="KW-1185">Reference proteome</keyword>
<evidence type="ECO:0000259" key="2">
    <source>
        <dbReference type="SMART" id="SM00739"/>
    </source>
</evidence>
<dbReference type="PANTHER" id="PTHR11125:SF7">
    <property type="entry name" value="TRANSCRIPTION ELONGATION FACTOR SPT5"/>
    <property type="match status" value="1"/>
</dbReference>
<reference evidence="3 4" key="1">
    <citation type="journal article" date="2023" name="Proc. Natl. Acad. Sci. U.S.A.">
        <title>A global phylogenomic analysis of the shiitake genus Lentinula.</title>
        <authorList>
            <person name="Sierra-Patev S."/>
            <person name="Min B."/>
            <person name="Naranjo-Ortiz M."/>
            <person name="Looney B."/>
            <person name="Konkel Z."/>
            <person name="Slot J.C."/>
            <person name="Sakamoto Y."/>
            <person name="Steenwyk J.L."/>
            <person name="Rokas A."/>
            <person name="Carro J."/>
            <person name="Camarero S."/>
            <person name="Ferreira P."/>
            <person name="Molpeceres G."/>
            <person name="Ruiz-Duenas F.J."/>
            <person name="Serrano A."/>
            <person name="Henrissat B."/>
            <person name="Drula E."/>
            <person name="Hughes K.W."/>
            <person name="Mata J.L."/>
            <person name="Ishikawa N.K."/>
            <person name="Vargas-Isla R."/>
            <person name="Ushijima S."/>
            <person name="Smith C.A."/>
            <person name="Donoghue J."/>
            <person name="Ahrendt S."/>
            <person name="Andreopoulos W."/>
            <person name="He G."/>
            <person name="LaButti K."/>
            <person name="Lipzen A."/>
            <person name="Ng V."/>
            <person name="Riley R."/>
            <person name="Sandor L."/>
            <person name="Barry K."/>
            <person name="Martinez A.T."/>
            <person name="Xiao Y."/>
            <person name="Gibbons J.G."/>
            <person name="Terashima K."/>
            <person name="Grigoriev I.V."/>
            <person name="Hibbett D."/>
        </authorList>
    </citation>
    <scope>NUCLEOTIDE SEQUENCE [LARGE SCALE GENOMIC DNA]</scope>
    <source>
        <strain evidence="3 4">TFB7810</strain>
    </source>
</reference>
<dbReference type="EMBL" id="JANVFU010000001">
    <property type="protein sequence ID" value="KAJ3751429.1"/>
    <property type="molecule type" value="Genomic_DNA"/>
</dbReference>
<feature type="compositionally biased region" description="Low complexity" evidence="1">
    <location>
        <begin position="708"/>
        <end position="724"/>
    </location>
</feature>
<comment type="caution">
    <text evidence="3">The sequence shown here is derived from an EMBL/GenBank/DDBJ whole genome shotgun (WGS) entry which is preliminary data.</text>
</comment>
<protein>
    <recommendedName>
        <fullName evidence="2">KOW domain-containing protein</fullName>
    </recommendedName>
</protein>
<dbReference type="InterPro" id="IPR039659">
    <property type="entry name" value="SPT5"/>
</dbReference>
<sequence length="900" mass="100788">MVNKFIDLEAQEDSSDEFGYDQEDVPDDGDWEEVGEQAISKRPRTDDQDRSITTHNSKQVTMENLIQDLAERYAGGNSHATQTSEQLIDSPVQAVIERNNTVVDWRLWRPGEEYNMLYQLMSKHVFLAKELRSAFFNPQNIGTLYLEAQFLPVGSLYYTLQTLSSVKIRTLVCVPQIEAVACLSIPQDFNKPSAQGEWVTIKRGLYKGDVGVVVGSFERWGGTRGSEVALVPRLFQSASQKRKKPSSSSSILRPPPLLFDPANCVQDSLSKTDSGYKFKHWTFEDGLILKTYHSSNLAPARVVPSPLLPFFRQSKHPLIRLSTLPVPQHYCFEVGELVWVSAPKSDPILGTILEIDGVSTKLDGSVVVDTNEGHQSFPPLYLSKAIEPGDFVEVLGGEFSGLTGFMVSRNETLLSIAPGRFGMDAASSSADFWVHINSVKLSTPPVAPVSTEPWINLEVVLKAGVYASLKATVKHVRPDGRGSLRVAVYVPSLFRTLDVDVFTVAEVRTGQLLFDFQPLQPYQHRFKVMPELKAMRTGRVPWVGMMVSIVHGEYKAQHGIVRDVNRYILNPKTPSKRSGLTLTLERLVMSGSTTSQLIKLDYEQVRYFKTNFKLAEIFWPSEHQSFYRPLTSLFDSLSTSTVYHTSAPPSNDETDDSGSQTPIPTEFEQVTIFTGVWAPGSPIASFNEEPWDETLIPSSSDNPPAIMSTSTSTSVSTSASVSTSLPSERDRGSSHWILNPKLFGIAIRVDIEGGSFDTIQKPKSQGAFVQTVLDSECITPMVVGARRSPIAVDKILKFRNRPKPTSERSLMVVIEGPHIGKFVRQVYHFFQGAKEDKNAKFIVMVMDRSTQVERPLDEILELDRNEVELVEERAHERRYMNRILKDIRDSWRVCAPEVRI</sequence>
<feature type="compositionally biased region" description="Acidic residues" evidence="1">
    <location>
        <begin position="9"/>
        <end position="32"/>
    </location>
</feature>
<dbReference type="InterPro" id="IPR005824">
    <property type="entry name" value="KOW"/>
</dbReference>
<dbReference type="AlphaFoldDB" id="A0A9W8PCR4"/>
<dbReference type="PANTHER" id="PTHR11125">
    <property type="entry name" value="SUPPRESSOR OF TY 5"/>
    <property type="match status" value="1"/>
</dbReference>
<dbReference type="Proteomes" id="UP001142393">
    <property type="component" value="Unassembled WGS sequence"/>
</dbReference>
<name>A0A9W8PCR4_9AGAR</name>
<feature type="region of interest" description="Disordered" evidence="1">
    <location>
        <begin position="1"/>
        <end position="32"/>
    </location>
</feature>